<protein>
    <submittedName>
        <fullName evidence="2">Uncharacterized protein</fullName>
    </submittedName>
</protein>
<evidence type="ECO:0000256" key="1">
    <source>
        <dbReference type="SAM" id="Phobius"/>
    </source>
</evidence>
<name>A0A2G5USA7_9PELO</name>
<dbReference type="Proteomes" id="UP000230233">
    <property type="component" value="Chromosome III"/>
</dbReference>
<feature type="transmembrane region" description="Helical" evidence="1">
    <location>
        <begin position="20"/>
        <end position="42"/>
    </location>
</feature>
<keyword evidence="1" id="KW-1133">Transmembrane helix</keyword>
<sequence>MFHELEKNEPIERIGRIRRGMTIFIMFGILYCVVEIVISVTLKPESASRHIISYLFRLILSFLISYFGIEAFLTTAIRYNWLTVPAGIFATVTVYILLKIGNIGYDRCYILWSICIYWGLLELYILWKTENSLVHGPHIEQHFRRMQRTEEQVNPKFGAIQ</sequence>
<dbReference type="EMBL" id="PDUG01000003">
    <property type="protein sequence ID" value="PIC42343.1"/>
    <property type="molecule type" value="Genomic_DNA"/>
</dbReference>
<feature type="transmembrane region" description="Helical" evidence="1">
    <location>
        <begin position="110"/>
        <end position="127"/>
    </location>
</feature>
<dbReference type="AlphaFoldDB" id="A0A2G5USA7"/>
<proteinExistence type="predicted"/>
<keyword evidence="1" id="KW-0812">Transmembrane</keyword>
<organism evidence="2 3">
    <name type="scientific">Caenorhabditis nigoni</name>
    <dbReference type="NCBI Taxonomy" id="1611254"/>
    <lineage>
        <taxon>Eukaryota</taxon>
        <taxon>Metazoa</taxon>
        <taxon>Ecdysozoa</taxon>
        <taxon>Nematoda</taxon>
        <taxon>Chromadorea</taxon>
        <taxon>Rhabditida</taxon>
        <taxon>Rhabditina</taxon>
        <taxon>Rhabditomorpha</taxon>
        <taxon>Rhabditoidea</taxon>
        <taxon>Rhabditidae</taxon>
        <taxon>Peloderinae</taxon>
        <taxon>Caenorhabditis</taxon>
    </lineage>
</organism>
<reference evidence="3" key="1">
    <citation type="submission" date="2017-10" db="EMBL/GenBank/DDBJ databases">
        <title>Rapid genome shrinkage in a self-fertile nematode reveals novel sperm competition proteins.</title>
        <authorList>
            <person name="Yin D."/>
            <person name="Schwarz E.M."/>
            <person name="Thomas C.G."/>
            <person name="Felde R.L."/>
            <person name="Korf I.F."/>
            <person name="Cutter A.D."/>
            <person name="Schartner C.M."/>
            <person name="Ralston E.J."/>
            <person name="Meyer B.J."/>
            <person name="Haag E.S."/>
        </authorList>
    </citation>
    <scope>NUCLEOTIDE SEQUENCE [LARGE SCALE GENOMIC DNA]</scope>
    <source>
        <strain evidence="3">JU1422</strain>
    </source>
</reference>
<evidence type="ECO:0000313" key="2">
    <source>
        <dbReference type="EMBL" id="PIC42343.1"/>
    </source>
</evidence>
<dbReference type="OrthoDB" id="5906134at2759"/>
<evidence type="ECO:0000313" key="3">
    <source>
        <dbReference type="Proteomes" id="UP000230233"/>
    </source>
</evidence>
<accession>A0A2G5USA7</accession>
<feature type="transmembrane region" description="Helical" evidence="1">
    <location>
        <begin position="54"/>
        <end position="73"/>
    </location>
</feature>
<keyword evidence="3" id="KW-1185">Reference proteome</keyword>
<gene>
    <name evidence="2" type="primary">Cnig_chr_III.g9454</name>
    <name evidence="2" type="ORF">B9Z55_009454</name>
</gene>
<keyword evidence="1" id="KW-0472">Membrane</keyword>
<comment type="caution">
    <text evidence="2">The sequence shown here is derived from an EMBL/GenBank/DDBJ whole genome shotgun (WGS) entry which is preliminary data.</text>
</comment>
<feature type="transmembrane region" description="Helical" evidence="1">
    <location>
        <begin position="79"/>
        <end position="98"/>
    </location>
</feature>